<proteinExistence type="predicted"/>
<reference evidence="3" key="1">
    <citation type="submission" date="2012-04" db="EMBL/GenBank/DDBJ databases">
        <title>Characterization of mineral phosphate solubilization trait from soil metagenome.</title>
        <authorList>
            <person name="Chhabra S."/>
            <person name="Brazil D."/>
            <person name="Morrissey J."/>
            <person name="Burke J."/>
            <person name="O'Gara F."/>
            <person name="Dowling D."/>
        </authorList>
    </citation>
    <scope>NUCLEOTIDE SEQUENCE</scope>
</reference>
<dbReference type="InterPro" id="IPR015995">
    <property type="entry name" value="MlrC_N"/>
</dbReference>
<accession>I3VIE7</accession>
<dbReference type="Pfam" id="PF07171">
    <property type="entry name" value="MlrC_C"/>
    <property type="match status" value="1"/>
</dbReference>
<dbReference type="EMBL" id="JQ970524">
    <property type="protein sequence ID" value="AFK79153.1"/>
    <property type="molecule type" value="Genomic_DNA"/>
</dbReference>
<sequence>MRVALAGFNHETNTFHPRPTTLADFRGPQGTWQVGQEIIAASAGTRSVLGGMIEVGKDEVWDLVPIFFALHPPTTGILTDEAVDVIRENIVGPIARDRFDGILLHLHGAATAANRPDPEAVILREVRGAVGPTVPIVVVFDLHANIGLEWAEHADAIVGYKTAPHTDFYERGIEGARILGRALRGEIRPVVVVEKPPVMIKSGLMSMTTAPLALIKPPMFWLMQRGIELEREDKIINVSIAAGFGDADSATTGMTILVNTDGDRELGRRHARDLARLAWQLRRGIQTELVLTPVDTAISRAVHAAEWPVILADQGNNTAGGSPGDGTAILGGLKAHDWPDAALFIADPESVDRAWEAGIGGEVDLLVGGKNEPTNGDPVAIRARVRLITDLEVDFVTGDMKARLGRSAVVRCGQTDVILTQYPSSQTSPAYFRAAGIEPRERRIIVVQSAHLFRAEFEVREHIPRMIIEVDSPGITSPNTTRFTYHRVPRPIFPLDDFEWVGPEGELVQAGRQGN</sequence>
<evidence type="ECO:0000259" key="1">
    <source>
        <dbReference type="Pfam" id="PF07171"/>
    </source>
</evidence>
<evidence type="ECO:0000313" key="3">
    <source>
        <dbReference type="EMBL" id="AFK79153.1"/>
    </source>
</evidence>
<evidence type="ECO:0000259" key="2">
    <source>
        <dbReference type="Pfam" id="PF07364"/>
    </source>
</evidence>
<dbReference type="InterPro" id="IPR009197">
    <property type="entry name" value="MlrC"/>
</dbReference>
<dbReference type="InterPro" id="IPR010799">
    <property type="entry name" value="MlrC_C"/>
</dbReference>
<protein>
    <submittedName>
        <fullName evidence="3">Uncharacterized protein</fullName>
    </submittedName>
</protein>
<feature type="domain" description="Microcystin LR degradation protein MlrC C-terminal" evidence="1">
    <location>
        <begin position="311"/>
        <end position="487"/>
    </location>
</feature>
<organism evidence="3">
    <name type="scientific">uncultured bacterium F25-01</name>
    <dbReference type="NCBI Taxonomy" id="1191433"/>
    <lineage>
        <taxon>Bacteria</taxon>
        <taxon>environmental samples</taxon>
    </lineage>
</organism>
<name>I3VIE7_9BACT</name>
<dbReference type="PIRSF" id="PIRSF012702">
    <property type="entry name" value="UCP012702"/>
    <property type="match status" value="1"/>
</dbReference>
<dbReference type="Pfam" id="PF07364">
    <property type="entry name" value="DUF1485"/>
    <property type="match status" value="1"/>
</dbReference>
<dbReference type="AlphaFoldDB" id="I3VIE7"/>
<feature type="domain" description="Microcystin LR degradation protein MlrC N-terminal" evidence="2">
    <location>
        <begin position="2"/>
        <end position="301"/>
    </location>
</feature>